<dbReference type="Proteomes" id="UP001296706">
    <property type="component" value="Unassembled WGS sequence"/>
</dbReference>
<comment type="caution">
    <text evidence="2">The sequence shown here is derived from an EMBL/GenBank/DDBJ whole genome shotgun (WGS) entry which is preliminary data.</text>
</comment>
<sequence length="258" mass="27571">MSGNRRDALATVGHHALLAASDRHRRTEIDTWLLAAHSRGEKVLTLAAPDGFDAGVHRSGAGPVVLDPADLRPAAEPARLVLHALDEGYRGLGVVMWADGVVAASSNEMYSDVEAVLGDLSRNHQVSVLCLYDRAAGMDHLDLAVTGHPDGLHEQQLDVRRREATLHLGGEIDMTNLDVLAVALRSLTRTAGRTVRIDLGGLRFLGVSGVRLLHLETAAFRAAGGQVELHGAAPHLTRVLRLLQLDQLPGLTLVPGRS</sequence>
<dbReference type="CDD" id="cd07043">
    <property type="entry name" value="STAS_anti-anti-sigma_factors"/>
    <property type="match status" value="1"/>
</dbReference>
<dbReference type="SUPFAM" id="SSF52091">
    <property type="entry name" value="SpoIIaa-like"/>
    <property type="match status" value="1"/>
</dbReference>
<feature type="domain" description="STAS" evidence="1">
    <location>
        <begin position="166"/>
        <end position="258"/>
    </location>
</feature>
<gene>
    <name evidence="2" type="ORF">HF577_05260</name>
</gene>
<dbReference type="InterPro" id="IPR002645">
    <property type="entry name" value="STAS_dom"/>
</dbReference>
<evidence type="ECO:0000313" key="2">
    <source>
        <dbReference type="EMBL" id="NMH76511.1"/>
    </source>
</evidence>
<organism evidence="2 3">
    <name type="scientific">Pseudonocardia xinjiangensis</name>
    <dbReference type="NCBI Taxonomy" id="75289"/>
    <lineage>
        <taxon>Bacteria</taxon>
        <taxon>Bacillati</taxon>
        <taxon>Actinomycetota</taxon>
        <taxon>Actinomycetes</taxon>
        <taxon>Pseudonocardiales</taxon>
        <taxon>Pseudonocardiaceae</taxon>
        <taxon>Pseudonocardia</taxon>
    </lineage>
</organism>
<keyword evidence="3" id="KW-1185">Reference proteome</keyword>
<evidence type="ECO:0000259" key="1">
    <source>
        <dbReference type="PROSITE" id="PS50801"/>
    </source>
</evidence>
<name>A0ABX1RBK6_9PSEU</name>
<dbReference type="InterPro" id="IPR036513">
    <property type="entry name" value="STAS_dom_sf"/>
</dbReference>
<reference evidence="2 3" key="1">
    <citation type="submission" date="2020-04" db="EMBL/GenBank/DDBJ databases">
        <authorList>
            <person name="Klaysubun C."/>
            <person name="Duangmal K."/>
            <person name="Lipun K."/>
        </authorList>
    </citation>
    <scope>NUCLEOTIDE SEQUENCE [LARGE SCALE GENOMIC DNA]</scope>
    <source>
        <strain evidence="2 3">JCM 11839</strain>
    </source>
</reference>
<dbReference type="Pfam" id="PF13466">
    <property type="entry name" value="STAS_2"/>
    <property type="match status" value="1"/>
</dbReference>
<dbReference type="Gene3D" id="3.30.750.24">
    <property type="entry name" value="STAS domain"/>
    <property type="match status" value="1"/>
</dbReference>
<dbReference type="PROSITE" id="PS50801">
    <property type="entry name" value="STAS"/>
    <property type="match status" value="1"/>
</dbReference>
<dbReference type="EMBL" id="JAAXKY010000010">
    <property type="protein sequence ID" value="NMH76511.1"/>
    <property type="molecule type" value="Genomic_DNA"/>
</dbReference>
<proteinExistence type="predicted"/>
<protein>
    <submittedName>
        <fullName evidence="2">STAS domain-containing protein</fullName>
    </submittedName>
</protein>
<accession>A0ABX1RBK6</accession>
<evidence type="ECO:0000313" key="3">
    <source>
        <dbReference type="Proteomes" id="UP001296706"/>
    </source>
</evidence>
<dbReference type="InterPro" id="IPR058548">
    <property type="entry name" value="MlaB-like_STAS"/>
</dbReference>
<dbReference type="RefSeq" id="WP_169394591.1">
    <property type="nucleotide sequence ID" value="NZ_BAAAJH010000017.1"/>
</dbReference>